<comment type="caution">
    <text evidence="1">The sequence shown here is derived from an EMBL/GenBank/DDBJ whole genome shotgun (WGS) entry which is preliminary data.</text>
</comment>
<sequence>MAMSKVNILAGDFPRGTGYFTFRNFTLPGDQDHYLCETVSVTQIEFINTANPKMALLLNKDPALAEELQLELEEKMKLADDHEIFFMVRLADQRRFIAETDDVTFHKIKKSMKESASQENSSIVSSA</sequence>
<gene>
    <name evidence="1" type="ORF">GCM10023151_06620</name>
</gene>
<proteinExistence type="predicted"/>
<dbReference type="EMBL" id="BAABFV010000001">
    <property type="protein sequence ID" value="GAA4357538.1"/>
    <property type="molecule type" value="Genomic_DNA"/>
</dbReference>
<reference evidence="2" key="1">
    <citation type="journal article" date="2019" name="Int. J. Syst. Evol. Microbiol.">
        <title>The Global Catalogue of Microorganisms (GCM) 10K type strain sequencing project: providing services to taxonomists for standard genome sequencing and annotation.</title>
        <authorList>
            <consortium name="The Broad Institute Genomics Platform"/>
            <consortium name="The Broad Institute Genome Sequencing Center for Infectious Disease"/>
            <person name="Wu L."/>
            <person name="Ma J."/>
        </authorList>
    </citation>
    <scope>NUCLEOTIDE SEQUENCE [LARGE SCALE GENOMIC DNA]</scope>
    <source>
        <strain evidence="2">JCM 17728</strain>
    </source>
</reference>
<name>A0ABP8IF43_9GAMM</name>
<accession>A0ABP8IF43</accession>
<evidence type="ECO:0000313" key="1">
    <source>
        <dbReference type="EMBL" id="GAA4357538.1"/>
    </source>
</evidence>
<keyword evidence="2" id="KW-1185">Reference proteome</keyword>
<dbReference type="Proteomes" id="UP001501011">
    <property type="component" value="Unassembled WGS sequence"/>
</dbReference>
<protein>
    <submittedName>
        <fullName evidence="1">Uncharacterized protein</fullName>
    </submittedName>
</protein>
<evidence type="ECO:0000313" key="2">
    <source>
        <dbReference type="Proteomes" id="UP001501011"/>
    </source>
</evidence>
<organism evidence="1 2">
    <name type="scientific">Kangiella marina</name>
    <dbReference type="NCBI Taxonomy" id="1079178"/>
    <lineage>
        <taxon>Bacteria</taxon>
        <taxon>Pseudomonadati</taxon>
        <taxon>Pseudomonadota</taxon>
        <taxon>Gammaproteobacteria</taxon>
        <taxon>Kangiellales</taxon>
        <taxon>Kangiellaceae</taxon>
        <taxon>Kangiella</taxon>
    </lineage>
</organism>